<dbReference type="EMBL" id="FN554889">
    <property type="protein sequence ID" value="CBG74682.1"/>
    <property type="molecule type" value="Genomic_DNA"/>
</dbReference>
<dbReference type="HOGENOM" id="CLU_2319023_0_0_11"/>
<gene>
    <name evidence="1" type="ordered locus">SCAB_77121</name>
</gene>
<organism evidence="1 2">
    <name type="scientific">Streptomyces scabiei (strain 87.22)</name>
    <dbReference type="NCBI Taxonomy" id="680198"/>
    <lineage>
        <taxon>Bacteria</taxon>
        <taxon>Bacillati</taxon>
        <taxon>Actinomycetota</taxon>
        <taxon>Actinomycetes</taxon>
        <taxon>Kitasatosporales</taxon>
        <taxon>Streptomycetaceae</taxon>
        <taxon>Streptomyces</taxon>
    </lineage>
</organism>
<sequence>MKRRHRGARCGEFQAAAHQEFACHEAVSSPASALLAGVLRTAKRLCVPHSKTCSPKEKVLRNVRVPVENCIGGENNGWAMITGQLNTERVAVVATAPFE</sequence>
<reference evidence="1 2" key="1">
    <citation type="journal article" date="2010" name="Mol. Plant Microbe Interact.">
        <title>Streptomyces scabies 87-22 contains a coronafacic acid-like biosynthetic cluster that contributes to plant-microbe interactions.</title>
        <authorList>
            <person name="Bignell D.R."/>
            <person name="Seipke R.F."/>
            <person name="Huguet-Tapia J.C."/>
            <person name="Chambers A.H."/>
            <person name="Parry R.J."/>
            <person name="Loria R."/>
        </authorList>
    </citation>
    <scope>NUCLEOTIDE SEQUENCE [LARGE SCALE GENOMIC DNA]</scope>
    <source>
        <strain evidence="1 2">87.22</strain>
    </source>
</reference>
<accession>C9ZAZ1</accession>
<proteinExistence type="predicted"/>
<dbReference type="AlphaFoldDB" id="C9ZAZ1"/>
<name>C9ZAZ1_STRSW</name>
<dbReference type="STRING" id="680198.SCAB_77121"/>
<dbReference type="GO" id="GO:0016627">
    <property type="term" value="F:oxidoreductase activity, acting on the CH-CH group of donors"/>
    <property type="evidence" value="ECO:0007669"/>
    <property type="project" value="InterPro"/>
</dbReference>
<protein>
    <submittedName>
        <fullName evidence="1">Uncharacterized protein</fullName>
    </submittedName>
</protein>
<keyword evidence="2" id="KW-1185">Reference proteome</keyword>
<dbReference type="SUPFAM" id="SSF56645">
    <property type="entry name" value="Acyl-CoA dehydrogenase NM domain-like"/>
    <property type="match status" value="1"/>
</dbReference>
<dbReference type="eggNOG" id="ENOG50324XE">
    <property type="taxonomic scope" value="Bacteria"/>
</dbReference>
<dbReference type="InterPro" id="IPR009100">
    <property type="entry name" value="AcylCoA_DH/oxidase_NM_dom_sf"/>
</dbReference>
<dbReference type="KEGG" id="scb:SCAB_77121"/>
<evidence type="ECO:0000313" key="1">
    <source>
        <dbReference type="EMBL" id="CBG74682.1"/>
    </source>
</evidence>
<evidence type="ECO:0000313" key="2">
    <source>
        <dbReference type="Proteomes" id="UP000001444"/>
    </source>
</evidence>
<dbReference type="Gene3D" id="1.20.140.10">
    <property type="entry name" value="Butyryl-CoA Dehydrogenase, subunit A, domain 3"/>
    <property type="match status" value="1"/>
</dbReference>
<dbReference type="Proteomes" id="UP000001444">
    <property type="component" value="Chromosome"/>
</dbReference>